<reference evidence="5" key="1">
    <citation type="journal article" date="2012" name="Proc. Natl. Acad. Sci. U.S.A.">
        <title>Antigenic diversity is generated by distinct evolutionary mechanisms in African trypanosome species.</title>
        <authorList>
            <person name="Jackson A.P."/>
            <person name="Berry A."/>
            <person name="Aslett M."/>
            <person name="Allison H.C."/>
            <person name="Burton P."/>
            <person name="Vavrova-Anderson J."/>
            <person name="Brown R."/>
            <person name="Browne H."/>
            <person name="Corton N."/>
            <person name="Hauser H."/>
            <person name="Gamble J."/>
            <person name="Gilderthorp R."/>
            <person name="Marcello L."/>
            <person name="McQuillan J."/>
            <person name="Otto T.D."/>
            <person name="Quail M.A."/>
            <person name="Sanders M.J."/>
            <person name="van Tonder A."/>
            <person name="Ginger M.L."/>
            <person name="Field M.C."/>
            <person name="Barry J.D."/>
            <person name="Hertz-Fowler C."/>
            <person name="Berriman M."/>
        </authorList>
    </citation>
    <scope>NUCLEOTIDE SEQUENCE</scope>
    <source>
        <strain evidence="5">Y486</strain>
    </source>
</reference>
<dbReference type="PANTHER" id="PTHR10997:SF7">
    <property type="entry name" value="IMPORTIN-11"/>
    <property type="match status" value="1"/>
</dbReference>
<dbReference type="VEuPathDB" id="TriTrypDB:TvY486_0701240"/>
<gene>
    <name evidence="5" type="ORF">TVY486_0701240</name>
</gene>
<dbReference type="AlphaFoldDB" id="G0TXU5"/>
<evidence type="ECO:0000256" key="1">
    <source>
        <dbReference type="ARBA" id="ARBA00004123"/>
    </source>
</evidence>
<evidence type="ECO:0000256" key="3">
    <source>
        <dbReference type="ARBA" id="ARBA00023242"/>
    </source>
</evidence>
<dbReference type="Gene3D" id="1.25.10.10">
    <property type="entry name" value="Leucine-rich Repeat Variant"/>
    <property type="match status" value="1"/>
</dbReference>
<dbReference type="EMBL" id="HE573023">
    <property type="protein sequence ID" value="CCC48787.1"/>
    <property type="molecule type" value="Genomic_DNA"/>
</dbReference>
<name>G0TXU5_TRYVY</name>
<keyword evidence="3" id="KW-0539">Nucleus</keyword>
<dbReference type="GO" id="GO:0031267">
    <property type="term" value="F:small GTPase binding"/>
    <property type="evidence" value="ECO:0007669"/>
    <property type="project" value="InterPro"/>
</dbReference>
<keyword evidence="2" id="KW-0813">Transport</keyword>
<dbReference type="GO" id="GO:0005829">
    <property type="term" value="C:cytosol"/>
    <property type="evidence" value="ECO:0007669"/>
    <property type="project" value="TreeGrafter"/>
</dbReference>
<evidence type="ECO:0000256" key="2">
    <source>
        <dbReference type="ARBA" id="ARBA00022448"/>
    </source>
</evidence>
<dbReference type="PROSITE" id="PS50166">
    <property type="entry name" value="IMPORTIN_B_NT"/>
    <property type="match status" value="1"/>
</dbReference>
<dbReference type="SUPFAM" id="SSF48371">
    <property type="entry name" value="ARM repeat"/>
    <property type="match status" value="1"/>
</dbReference>
<dbReference type="GO" id="GO:0006606">
    <property type="term" value="P:protein import into nucleus"/>
    <property type="evidence" value="ECO:0007669"/>
    <property type="project" value="TreeGrafter"/>
</dbReference>
<accession>G0TXU5</accession>
<dbReference type="InterPro" id="IPR001494">
    <property type="entry name" value="Importin-beta_N"/>
</dbReference>
<dbReference type="PANTHER" id="PTHR10997">
    <property type="entry name" value="IMPORTIN-7, 8, 11"/>
    <property type="match status" value="1"/>
</dbReference>
<organism evidence="5">
    <name type="scientific">Trypanosoma vivax (strain Y486)</name>
    <dbReference type="NCBI Taxonomy" id="1055687"/>
    <lineage>
        <taxon>Eukaryota</taxon>
        <taxon>Discoba</taxon>
        <taxon>Euglenozoa</taxon>
        <taxon>Kinetoplastea</taxon>
        <taxon>Metakinetoplastina</taxon>
        <taxon>Trypanosomatida</taxon>
        <taxon>Trypanosomatidae</taxon>
        <taxon>Trypanosoma</taxon>
        <taxon>Duttonella</taxon>
    </lineage>
</organism>
<proteinExistence type="predicted"/>
<protein>
    <recommendedName>
        <fullName evidence="4">Importin N-terminal domain-containing protein</fullName>
    </recommendedName>
</protein>
<evidence type="ECO:0000259" key="4">
    <source>
        <dbReference type="PROSITE" id="PS50166"/>
    </source>
</evidence>
<evidence type="ECO:0000313" key="5">
    <source>
        <dbReference type="EMBL" id="CCC48787.1"/>
    </source>
</evidence>
<dbReference type="InterPro" id="IPR011989">
    <property type="entry name" value="ARM-like"/>
</dbReference>
<feature type="domain" description="Importin N-terminal" evidence="4">
    <location>
        <begin position="28"/>
        <end position="98"/>
    </location>
</feature>
<dbReference type="GO" id="GO:0005635">
    <property type="term" value="C:nuclear envelope"/>
    <property type="evidence" value="ECO:0007669"/>
    <property type="project" value="TreeGrafter"/>
</dbReference>
<comment type="subcellular location">
    <subcellularLocation>
        <location evidence="1">Nucleus</location>
    </subcellularLocation>
</comment>
<sequence>MSSPIATEIEHQLKVLQSSTNNEERKRSAAQLRQLQESDPQAFLAYTWEVISSPTLDVTVRFFTAAAVVEFVEQSWHNNVPKSLQQEMVDRYLQLLLTPNLSAVSVALLRKIGVLLSLMVRRCNARGDCGVLPAPMERVAKLLSETLVQTAADANSVGYMAQCLLVLHLFLKEAEKKRVGGVFTRLCTMLVPVMSRLFASSVSWDYLECYQQLLYLLKCALRVFGSGVFEANFYTYLLGFTWRLARDIAMGGQQEQVRCRQRLMEYAIKVQLNMVTAFPTQLQQLPLGFYARTVDDSGPDESLFALLTAVVESDIGAVVTEKTLCRAMLLIKAIMLVEDSNPFIATCLASLCRSTTLLKRLVERIICLMADDISEVVLSQWDVDPERYASELDREIDDETSLTSCAEELLLALTGSTSCGAQSVEFAWQFSGALLECGSVTQVTAALHAVGVCCYTMPVGQDPSFFVNFLTSKLLPLITSSSHTTSPFVLRRVVWIVGMWCESVQGDALRSQVHMTLVSLLQPSTQTVVELTALRSIENYINDPSFTPTEIPAECVHCIFLAVQRLLPQLHSPSAVKNLAGLVHVMIERSLFDVGNGEMLLNLILPALHRTVNDAQLAFSATTHSSADVRSVAIAGGPDEDSDDDVGKFDAMALSVLLECVGSCVRISTCELEERIWSLFPSVVVPCTCPGSCLAAWVEDQGWELLLLMSRMARTWWKESHDALLFCLDNITREMSARHIIVRSVYTLLLLCPEPGEYVNSMVVDHAMTELVQTQSSAVCVAYFALLAVVLLRGDAALRCQIMSASVQHLLSVESVQSVTFGIYLSLLIAWAALPLPSAMEGGVDHSASSLETLVVVVSQHPNRSSFVESIILLIDVSPSDFVTAQLVAMLERLVATQTAALVFSEEDRTMACNAMKCAAAPPSEPNGGDKALGEQERNPAEMLLELFADEELSSSYHHVVRLLTLFGFRLPGSGLHCVG</sequence>
<dbReference type="InterPro" id="IPR016024">
    <property type="entry name" value="ARM-type_fold"/>
</dbReference>